<dbReference type="AlphaFoldDB" id="A0A2K8SMZ0"/>
<reference evidence="1 2" key="1">
    <citation type="submission" date="2017-11" db="EMBL/GenBank/DDBJ databases">
        <title>Complete genome of a free-living desiccation-tolerant cyanobacterium and its photosynthetic adaptation to extreme terrestrial habitat.</title>
        <authorList>
            <person name="Shang J."/>
        </authorList>
    </citation>
    <scope>NUCLEOTIDE SEQUENCE [LARGE SCALE GENOMIC DNA]</scope>
    <source>
        <strain evidence="1 2">CCNUN1</strain>
    </source>
</reference>
<evidence type="ECO:0000313" key="2">
    <source>
        <dbReference type="Proteomes" id="UP000232003"/>
    </source>
</evidence>
<protein>
    <submittedName>
        <fullName evidence="1">Uncharacterized protein</fullName>
    </submittedName>
</protein>
<dbReference type="KEGG" id="nfl:COO91_02108"/>
<proteinExistence type="predicted"/>
<organism evidence="1 2">
    <name type="scientific">Nostoc flagelliforme CCNUN1</name>
    <dbReference type="NCBI Taxonomy" id="2038116"/>
    <lineage>
        <taxon>Bacteria</taxon>
        <taxon>Bacillati</taxon>
        <taxon>Cyanobacteriota</taxon>
        <taxon>Cyanophyceae</taxon>
        <taxon>Nostocales</taxon>
        <taxon>Nostocaceae</taxon>
        <taxon>Nostoc</taxon>
    </lineage>
</organism>
<accession>A0A2K8SMZ0</accession>
<dbReference type="Proteomes" id="UP000232003">
    <property type="component" value="Chromosome"/>
</dbReference>
<sequence>MVVGLSLNTLGLININIIPELIKAKNKTANAPPIIGLKAPTRKGVSGSEYFFF</sequence>
<dbReference type="EMBL" id="CP024785">
    <property type="protein sequence ID" value="AUB36205.1"/>
    <property type="molecule type" value="Genomic_DNA"/>
</dbReference>
<keyword evidence="2" id="KW-1185">Reference proteome</keyword>
<name>A0A2K8SMZ0_9NOSO</name>
<gene>
    <name evidence="1" type="ORF">COO91_02108</name>
</gene>
<evidence type="ECO:0000313" key="1">
    <source>
        <dbReference type="EMBL" id="AUB36205.1"/>
    </source>
</evidence>